<evidence type="ECO:0000256" key="6">
    <source>
        <dbReference type="ARBA" id="ARBA00022895"/>
    </source>
</evidence>
<keyword evidence="10" id="KW-1185">Reference proteome</keyword>
<dbReference type="GO" id="GO:0010833">
    <property type="term" value="P:telomere maintenance via telomere lengthening"/>
    <property type="evidence" value="ECO:0007669"/>
    <property type="project" value="TreeGrafter"/>
</dbReference>
<keyword evidence="8" id="KW-0539">Nucleus</keyword>
<dbReference type="GO" id="GO:0042162">
    <property type="term" value="F:telomeric DNA binding"/>
    <property type="evidence" value="ECO:0007669"/>
    <property type="project" value="TreeGrafter"/>
</dbReference>
<sequence>MTQYPRYHRWFLSELIMNKRCITPLANTIVLLGTLQLITKDNTKYPKGTILFEDETGKVPCLLIGYEKDWFIGTIALLSWSFLINKQQTGKEVCHLEVHSEIFFLRVGVSEVLRSKKLTLYSNFLEKRNRSYFLDRNLFQQSKSLVTTADMLINLSRNSTEFLPNVNLIAMVNMKSVLYQSEDEIAFIVTLNEVHDPRSFIHIIFNGDHFIEYYKIIMVGEIYIFKNMKPRSFNEKTLQSAAFEISSIDSIEYSNRKLAIAYNSSNLAEQTQNSIDLTYSCFGYEGIITCIIDNALGLFVLDSEYILHLGKYPEYNPSITPYRLGMKLLLHNIHAIKFSMDKDIWKLDNHKYCPDFRNVKAIFAACHCSTIQVIRFPSEIFEPDSGLQKIIGKFSNFRNNNSFTLLELIWVQKVYYDITKKFPNEFEDQTLLSDPRPSKSDYKKVENCPFSRLLRTYRITNHFKDLAREYFNHKISCHITEDNQEIDIRLPPISEVLQFINELVTTQQRFSSEIYGEAQLKVISQFEAKLEKTHLMGVLEGSLDGTLQLKDQTGKVSVINISFEKIQTHHLNNVWIIPEYELVVEQPNKIYLRFAIEKCFCFYAKSHDPQFHSNQSIFQVRHIFPTKLKYSSDSLTPKMNCKLQIEIIEYQSDLISNNALTFINLSNDFIKILPAMHIGLFYVLSFDKSKFEQIVNSKERLITLKFDDFATANIINLQFDDSSTFKDLFGHVIQPKILKLNESSKITFKNLKTAFLMEDKQLNVQEILNENLINSLNEMNKPVSLKGLIVSKEIQHTNVGQSKASLLLKIQDIQGDEIVDIYISNISKYVIPIGLIPGQIIILRKVEPKKSFLGNIYCYASEITHISLHGYPKAIRSFHQDLDNTILIDLFENRMSIQSIFRVPCRINTIYEIIMQFVCEACERIIENNFCPNGCNLGQRLYSSSKFKISDGTCNATVTARGDIVIRELLCIGNDSYEKICNQIGKSRFFYEWNIFNDNCYIKKSLSDFTSLKDIRRDVILFCKKKNMEQSPSILELNAIKIAEKSSIFELERKLNL</sequence>
<name>A0A397TLA3_9GLOM</name>
<dbReference type="PANTHER" id="PTHR14865:SF2">
    <property type="entry name" value="CST COMPLEX SUBUNIT CTC1"/>
    <property type="match status" value="1"/>
</dbReference>
<dbReference type="GO" id="GO:1990879">
    <property type="term" value="C:CST complex"/>
    <property type="evidence" value="ECO:0007669"/>
    <property type="project" value="TreeGrafter"/>
</dbReference>
<dbReference type="Pfam" id="PF15489">
    <property type="entry name" value="CTC1"/>
    <property type="match status" value="2"/>
</dbReference>
<comment type="subcellular location">
    <subcellularLocation>
        <location evidence="2">Chromosome</location>
        <location evidence="2">Telomere</location>
    </subcellularLocation>
    <subcellularLocation>
        <location evidence="1">Nucleus</location>
    </subcellularLocation>
</comment>
<dbReference type="InterPro" id="IPR042617">
    <property type="entry name" value="CTC1-like"/>
</dbReference>
<evidence type="ECO:0000256" key="2">
    <source>
        <dbReference type="ARBA" id="ARBA00004574"/>
    </source>
</evidence>
<organism evidence="9 10">
    <name type="scientific">Glomus cerebriforme</name>
    <dbReference type="NCBI Taxonomy" id="658196"/>
    <lineage>
        <taxon>Eukaryota</taxon>
        <taxon>Fungi</taxon>
        <taxon>Fungi incertae sedis</taxon>
        <taxon>Mucoromycota</taxon>
        <taxon>Glomeromycotina</taxon>
        <taxon>Glomeromycetes</taxon>
        <taxon>Glomerales</taxon>
        <taxon>Glomeraceae</taxon>
        <taxon>Glomus</taxon>
    </lineage>
</organism>
<evidence type="ECO:0000256" key="4">
    <source>
        <dbReference type="ARBA" id="ARBA00016175"/>
    </source>
</evidence>
<dbReference type="InterPro" id="IPR029156">
    <property type="entry name" value="CTC1"/>
</dbReference>
<keyword evidence="7" id="KW-0238">DNA-binding</keyword>
<evidence type="ECO:0000256" key="8">
    <source>
        <dbReference type="ARBA" id="ARBA00023242"/>
    </source>
</evidence>
<evidence type="ECO:0000256" key="7">
    <source>
        <dbReference type="ARBA" id="ARBA00023125"/>
    </source>
</evidence>
<dbReference type="PANTHER" id="PTHR14865">
    <property type="entry name" value="CST COMPLEX SUBUNIT CTC1"/>
    <property type="match status" value="1"/>
</dbReference>
<evidence type="ECO:0000313" key="9">
    <source>
        <dbReference type="EMBL" id="RIA97696.1"/>
    </source>
</evidence>
<dbReference type="GO" id="GO:0045740">
    <property type="term" value="P:positive regulation of DNA replication"/>
    <property type="evidence" value="ECO:0007669"/>
    <property type="project" value="TreeGrafter"/>
</dbReference>
<reference evidence="9 10" key="1">
    <citation type="submission" date="2018-06" db="EMBL/GenBank/DDBJ databases">
        <title>Comparative genomics reveals the genomic features of Rhizophagus irregularis, R. cerebriforme, R. diaphanum and Gigaspora rosea, and their symbiotic lifestyle signature.</title>
        <authorList>
            <person name="Morin E."/>
            <person name="San Clemente H."/>
            <person name="Chen E.C.H."/>
            <person name="De La Providencia I."/>
            <person name="Hainaut M."/>
            <person name="Kuo A."/>
            <person name="Kohler A."/>
            <person name="Murat C."/>
            <person name="Tang N."/>
            <person name="Roy S."/>
            <person name="Loubradou J."/>
            <person name="Henrissat B."/>
            <person name="Grigoriev I.V."/>
            <person name="Corradi N."/>
            <person name="Roux C."/>
            <person name="Martin F.M."/>
        </authorList>
    </citation>
    <scope>NUCLEOTIDE SEQUENCE [LARGE SCALE GENOMIC DNA]</scope>
    <source>
        <strain evidence="9 10">DAOM 227022</strain>
    </source>
</reference>
<gene>
    <name evidence="9" type="ORF">C1645_732243</name>
</gene>
<keyword evidence="6" id="KW-0779">Telomere</keyword>
<dbReference type="EMBL" id="QKYT01000026">
    <property type="protein sequence ID" value="RIA97696.1"/>
    <property type="molecule type" value="Genomic_DNA"/>
</dbReference>
<keyword evidence="5" id="KW-0158">Chromosome</keyword>
<dbReference type="GO" id="GO:0003697">
    <property type="term" value="F:single-stranded DNA binding"/>
    <property type="evidence" value="ECO:0007669"/>
    <property type="project" value="InterPro"/>
</dbReference>
<dbReference type="AlphaFoldDB" id="A0A397TLA3"/>
<evidence type="ECO:0000313" key="10">
    <source>
        <dbReference type="Proteomes" id="UP000265703"/>
    </source>
</evidence>
<evidence type="ECO:0000256" key="5">
    <source>
        <dbReference type="ARBA" id="ARBA00022454"/>
    </source>
</evidence>
<dbReference type="Proteomes" id="UP000265703">
    <property type="component" value="Unassembled WGS sequence"/>
</dbReference>
<dbReference type="STRING" id="658196.A0A397TLA3"/>
<evidence type="ECO:0000256" key="1">
    <source>
        <dbReference type="ARBA" id="ARBA00004123"/>
    </source>
</evidence>
<proteinExistence type="inferred from homology"/>
<comment type="similarity">
    <text evidence="3">Belongs to the CTC1 family.</text>
</comment>
<evidence type="ECO:0000256" key="3">
    <source>
        <dbReference type="ARBA" id="ARBA00006332"/>
    </source>
</evidence>
<dbReference type="OrthoDB" id="2314520at2759"/>
<accession>A0A397TLA3</accession>
<comment type="caution">
    <text evidence="9">The sequence shown here is derived from an EMBL/GenBank/DDBJ whole genome shotgun (WGS) entry which is preliminary data.</text>
</comment>
<protein>
    <recommendedName>
        <fullName evidence="4">CST complex subunit CTC1</fullName>
    </recommendedName>
</protein>